<name>D9PEW7_9ZZZZ</name>
<organism evidence="8">
    <name type="scientific">sediment metagenome</name>
    <dbReference type="NCBI Taxonomy" id="749907"/>
    <lineage>
        <taxon>unclassified sequences</taxon>
        <taxon>metagenomes</taxon>
        <taxon>ecological metagenomes</taxon>
    </lineage>
</organism>
<evidence type="ECO:0000256" key="4">
    <source>
        <dbReference type="ARBA" id="ARBA00022989"/>
    </source>
</evidence>
<feature type="transmembrane region" description="Helical" evidence="6">
    <location>
        <begin position="71"/>
        <end position="90"/>
    </location>
</feature>
<dbReference type="PANTHER" id="PTHR33778">
    <property type="entry name" value="PROTEIN MGTC"/>
    <property type="match status" value="1"/>
</dbReference>
<evidence type="ECO:0000256" key="3">
    <source>
        <dbReference type="ARBA" id="ARBA00022692"/>
    </source>
</evidence>
<evidence type="ECO:0000256" key="6">
    <source>
        <dbReference type="SAM" id="Phobius"/>
    </source>
</evidence>
<keyword evidence="3 6" id="KW-0812">Transmembrane</keyword>
<evidence type="ECO:0000256" key="5">
    <source>
        <dbReference type="ARBA" id="ARBA00023136"/>
    </source>
</evidence>
<protein>
    <submittedName>
        <fullName evidence="8">MgtC/SapB transporter</fullName>
    </submittedName>
</protein>
<comment type="caution">
    <text evidence="8">The sequence shown here is derived from an EMBL/GenBank/DDBJ whole genome shotgun (WGS) entry which is preliminary data.</text>
</comment>
<dbReference type="PRINTS" id="PR01837">
    <property type="entry name" value="MGTCSAPBPROT"/>
</dbReference>
<keyword evidence="2" id="KW-1003">Cell membrane</keyword>
<dbReference type="AlphaFoldDB" id="D9PEW7"/>
<comment type="subcellular location">
    <subcellularLocation>
        <location evidence="1">Cell membrane</location>
        <topology evidence="1">Multi-pass membrane protein</topology>
    </subcellularLocation>
</comment>
<dbReference type="GO" id="GO:0005886">
    <property type="term" value="C:plasma membrane"/>
    <property type="evidence" value="ECO:0007669"/>
    <property type="project" value="UniProtKB-SubCell"/>
</dbReference>
<evidence type="ECO:0000313" key="8">
    <source>
        <dbReference type="EMBL" id="EFK97903.1"/>
    </source>
</evidence>
<evidence type="ECO:0000259" key="7">
    <source>
        <dbReference type="Pfam" id="PF02308"/>
    </source>
</evidence>
<dbReference type="Pfam" id="PF02308">
    <property type="entry name" value="MgtC"/>
    <property type="match status" value="1"/>
</dbReference>
<reference evidence="8" key="1">
    <citation type="submission" date="2010-07" db="EMBL/GenBank/DDBJ databases">
        <authorList>
            <consortium name="CONSOLIDER consortium CSD2007-00005"/>
            <person name="Guazzaroni M.-E."/>
            <person name="Richter M."/>
            <person name="Garcia-Salamanca A."/>
            <person name="Yarza P."/>
            <person name="Ferrer M."/>
        </authorList>
    </citation>
    <scope>NUCLEOTIDE SEQUENCE</scope>
</reference>
<feature type="domain" description="MgtC/SapB/SrpB/YhiD N-terminal" evidence="7">
    <location>
        <begin position="22"/>
        <end position="139"/>
    </location>
</feature>
<dbReference type="PANTHER" id="PTHR33778:SF1">
    <property type="entry name" value="MAGNESIUM TRANSPORTER YHID-RELATED"/>
    <property type="match status" value="1"/>
</dbReference>
<accession>D9PEW7</accession>
<dbReference type="EMBL" id="ADZX01000003">
    <property type="protein sequence ID" value="EFK97903.1"/>
    <property type="molecule type" value="Genomic_DNA"/>
</dbReference>
<keyword evidence="4 6" id="KW-1133">Transmembrane helix</keyword>
<feature type="transmembrane region" description="Helical" evidence="6">
    <location>
        <begin position="121"/>
        <end position="137"/>
    </location>
</feature>
<dbReference type="InterPro" id="IPR049177">
    <property type="entry name" value="MgtC_SapB_SrpB_YhiD_N"/>
</dbReference>
<keyword evidence="5 6" id="KW-0472">Membrane</keyword>
<gene>
    <name evidence="8" type="ORF">LDC_0045</name>
</gene>
<dbReference type="InterPro" id="IPR003416">
    <property type="entry name" value="MgtC/SapB/SrpB/YhiD_fam"/>
</dbReference>
<proteinExistence type="predicted"/>
<reference evidence="8" key="2">
    <citation type="journal article" date="2011" name="Microb. Ecol.">
        <title>Taxonomic and Functional Metagenomic Profiling of the Microbial Community in the Anoxic Sediment of a Sub-saline Shallow Lake (Laguna de Carrizo, Central Spain).</title>
        <authorList>
            <person name="Ferrer M."/>
            <person name="Guazzaroni M.E."/>
            <person name="Richter M."/>
            <person name="Garcia-Salamanca A."/>
            <person name="Yarza P."/>
            <person name="Suarez-Suarez A."/>
            <person name="Solano J."/>
            <person name="Alcaide M."/>
            <person name="van Dillewijn P."/>
            <person name="Molina-Henares M.A."/>
            <person name="Lopez-Cortes N."/>
            <person name="Al-Ramahi Y."/>
            <person name="Guerrero C."/>
            <person name="Acosta A."/>
            <person name="de Eugenio L.I."/>
            <person name="Martinez V."/>
            <person name="Marques S."/>
            <person name="Rojo F."/>
            <person name="Santero E."/>
            <person name="Genilloud O."/>
            <person name="Perez-Perez J."/>
            <person name="Rossello-Mora R."/>
            <person name="Ramos J.L."/>
        </authorList>
    </citation>
    <scope>NUCLEOTIDE SEQUENCE</scope>
</reference>
<sequence length="152" mass="16081">MINMDFVGTLVNQFNPEALIRILMAVILGGLIGYEREKSGHPAGLRTHLLVCLTSTILMTATQQFFLGDSIARMGAAIVTGVGFLGAGAIIGYQKEVFGLTTAAGIWSISGLGIIIGMGAYFEAIAAAIVFLIVLRLKPVEKKMIKKDGAPI</sequence>
<evidence type="ECO:0000256" key="2">
    <source>
        <dbReference type="ARBA" id="ARBA00022475"/>
    </source>
</evidence>
<evidence type="ECO:0000256" key="1">
    <source>
        <dbReference type="ARBA" id="ARBA00004651"/>
    </source>
</evidence>